<proteinExistence type="predicted"/>
<reference evidence="3 4" key="1">
    <citation type="submission" date="2015-09" db="EMBL/GenBank/DDBJ databases">
        <authorList>
            <consortium name="Swine Surveillance"/>
        </authorList>
    </citation>
    <scope>NUCLEOTIDE SEQUENCE [LARGE SCALE GENOMIC DNA]</scope>
    <source>
        <strain evidence="3 4">CECT 7688</strain>
    </source>
</reference>
<dbReference type="EMBL" id="CYPW01000007">
    <property type="protein sequence ID" value="CUH51689.1"/>
    <property type="molecule type" value="Genomic_DNA"/>
</dbReference>
<sequence length="101" mass="11377">MIHEALRLIRVFHDLKQVELAEKLGVSKSHISEIEKGNKSPSLDLIQRYATEFKIPVSSIMFFAEELPNAKSGDKIRSKIAGKVIDILRFVERKADAEDAA</sequence>
<dbReference type="PANTHER" id="PTHR46558:SF4">
    <property type="entry name" value="DNA-BIDING PHAGE PROTEIN"/>
    <property type="match status" value="1"/>
</dbReference>
<dbReference type="Pfam" id="PF01381">
    <property type="entry name" value="HTH_3"/>
    <property type="match status" value="1"/>
</dbReference>
<dbReference type="RefSeq" id="WP_058239044.1">
    <property type="nucleotide sequence ID" value="NZ_CYPW01000007.1"/>
</dbReference>
<organism evidence="3 4">
    <name type="scientific">Shimia marina</name>
    <dbReference type="NCBI Taxonomy" id="321267"/>
    <lineage>
        <taxon>Bacteria</taxon>
        <taxon>Pseudomonadati</taxon>
        <taxon>Pseudomonadota</taxon>
        <taxon>Alphaproteobacteria</taxon>
        <taxon>Rhodobacterales</taxon>
        <taxon>Roseobacteraceae</taxon>
    </lineage>
</organism>
<dbReference type="GO" id="GO:0003677">
    <property type="term" value="F:DNA binding"/>
    <property type="evidence" value="ECO:0007669"/>
    <property type="project" value="UniProtKB-KW"/>
</dbReference>
<dbReference type="InterPro" id="IPR010982">
    <property type="entry name" value="Lambda_DNA-bd_dom_sf"/>
</dbReference>
<dbReference type="SMART" id="SM00530">
    <property type="entry name" value="HTH_XRE"/>
    <property type="match status" value="1"/>
</dbReference>
<evidence type="ECO:0000259" key="2">
    <source>
        <dbReference type="PROSITE" id="PS50943"/>
    </source>
</evidence>
<name>A0A0P1EN12_9RHOB</name>
<dbReference type="CDD" id="cd00093">
    <property type="entry name" value="HTH_XRE"/>
    <property type="match status" value="1"/>
</dbReference>
<evidence type="ECO:0000313" key="4">
    <source>
        <dbReference type="Proteomes" id="UP000054823"/>
    </source>
</evidence>
<evidence type="ECO:0000313" key="3">
    <source>
        <dbReference type="EMBL" id="CUH51689.1"/>
    </source>
</evidence>
<feature type="domain" description="HTH cro/C1-type" evidence="2">
    <location>
        <begin position="6"/>
        <end position="60"/>
    </location>
</feature>
<dbReference type="PROSITE" id="PS50943">
    <property type="entry name" value="HTH_CROC1"/>
    <property type="match status" value="1"/>
</dbReference>
<dbReference type="Gene3D" id="1.10.260.40">
    <property type="entry name" value="lambda repressor-like DNA-binding domains"/>
    <property type="match status" value="1"/>
</dbReference>
<dbReference type="SUPFAM" id="SSF47413">
    <property type="entry name" value="lambda repressor-like DNA-binding domains"/>
    <property type="match status" value="1"/>
</dbReference>
<dbReference type="InterPro" id="IPR001387">
    <property type="entry name" value="Cro/C1-type_HTH"/>
</dbReference>
<dbReference type="Proteomes" id="UP000054823">
    <property type="component" value="Unassembled WGS sequence"/>
</dbReference>
<keyword evidence="1" id="KW-0238">DNA-binding</keyword>
<dbReference type="STRING" id="321267.SHM7688_01128"/>
<gene>
    <name evidence="3" type="ORF">SHM7688_01128</name>
</gene>
<protein>
    <submittedName>
        <fullName evidence="3">Conjugal transfer protein TrbA</fullName>
    </submittedName>
</protein>
<evidence type="ECO:0000256" key="1">
    <source>
        <dbReference type="ARBA" id="ARBA00023125"/>
    </source>
</evidence>
<keyword evidence="4" id="KW-1185">Reference proteome</keyword>
<dbReference type="AlphaFoldDB" id="A0A0P1EN12"/>
<accession>A0A0P1EN12</accession>
<dbReference type="PANTHER" id="PTHR46558">
    <property type="entry name" value="TRACRIPTIONAL REGULATORY PROTEIN-RELATED-RELATED"/>
    <property type="match status" value="1"/>
</dbReference>
<dbReference type="OrthoDB" id="407979at2"/>